<dbReference type="EMBL" id="JAJEQL010000024">
    <property type="protein sequence ID" value="MCC2199957.1"/>
    <property type="molecule type" value="Genomic_DNA"/>
</dbReference>
<proteinExistence type="predicted"/>
<keyword evidence="1" id="KW-0472">Membrane</keyword>
<name>A0ABS8F9N7_9FIRM</name>
<dbReference type="InterPro" id="IPR043765">
    <property type="entry name" value="DUF5711"/>
</dbReference>
<protein>
    <submittedName>
        <fullName evidence="2">DUF5711 family protein</fullName>
    </submittedName>
</protein>
<feature type="transmembrane region" description="Helical" evidence="1">
    <location>
        <begin position="40"/>
        <end position="64"/>
    </location>
</feature>
<sequence>MRKKHRGFRPASDEPLSEGRVEYLEQARARVRNRRIRRTALIVAALTLVVLFATGFVGSSVAMAKDWADTARILLFPGTGWPQQTGVMEVEQLAALNGSFVELGEEGCVVWSRTGTRLNAIQSGYARPALAAGKNRFVLYNRSGNELRVESRTQNLYTKTMENSITLCAMADNGTLAVVTEDPGSAARLRIYSSSMEEQLSWSLTTTDGTPLRMAFSPDGRRLAVAAVTVSGGQMVTNFYIVTLAQGDPVLVGSGSGAAQWLSWPSAQSVLALCDSRAVLYNASGGEKAAYDFTGQTLRDISVDASGNAALLLASGQLCQAVMLGRELNVEGTAQVQAANRIVRAGQSFYLLTDSGVECLSTDGASQWQQGLSARPQGLLADRKQLLVFCGNAVQVLTPPEAETSASGNP</sequence>
<reference evidence="2" key="1">
    <citation type="submission" date="2021-10" db="EMBL/GenBank/DDBJ databases">
        <title>Anaerobic single-cell dispensing facilitates the cultivation of human gut bacteria.</title>
        <authorList>
            <person name="Afrizal A."/>
        </authorList>
    </citation>
    <scope>NUCLEOTIDE SEQUENCE</scope>
    <source>
        <strain evidence="2">CLA-AA-H233</strain>
    </source>
</reference>
<dbReference type="RefSeq" id="WP_227621423.1">
    <property type="nucleotide sequence ID" value="NZ_JAJEQL010000024.1"/>
</dbReference>
<dbReference type="SUPFAM" id="SSF69322">
    <property type="entry name" value="Tricorn protease domain 2"/>
    <property type="match status" value="1"/>
</dbReference>
<evidence type="ECO:0000313" key="2">
    <source>
        <dbReference type="EMBL" id="MCC2199957.1"/>
    </source>
</evidence>
<organism evidence="2 3">
    <name type="scientific">Faecalibacterium butyricigenerans</name>
    <dbReference type="NCBI Taxonomy" id="1851427"/>
    <lineage>
        <taxon>Bacteria</taxon>
        <taxon>Bacillati</taxon>
        <taxon>Bacillota</taxon>
        <taxon>Clostridia</taxon>
        <taxon>Eubacteriales</taxon>
        <taxon>Oscillospiraceae</taxon>
        <taxon>Faecalibacterium</taxon>
    </lineage>
</organism>
<accession>A0ABS8F9N7</accession>
<evidence type="ECO:0000256" key="1">
    <source>
        <dbReference type="SAM" id="Phobius"/>
    </source>
</evidence>
<comment type="caution">
    <text evidence="2">The sequence shown here is derived from an EMBL/GenBank/DDBJ whole genome shotgun (WGS) entry which is preliminary data.</text>
</comment>
<evidence type="ECO:0000313" key="3">
    <source>
        <dbReference type="Proteomes" id="UP001430637"/>
    </source>
</evidence>
<keyword evidence="1" id="KW-1133">Transmembrane helix</keyword>
<keyword evidence="3" id="KW-1185">Reference proteome</keyword>
<dbReference type="Pfam" id="PF18975">
    <property type="entry name" value="DUF5711"/>
    <property type="match status" value="1"/>
</dbReference>
<dbReference type="Proteomes" id="UP001430637">
    <property type="component" value="Unassembled WGS sequence"/>
</dbReference>
<gene>
    <name evidence="2" type="ORF">LKD23_09370</name>
</gene>
<keyword evidence="1" id="KW-0812">Transmembrane</keyword>
<dbReference type="Gene3D" id="2.120.10.30">
    <property type="entry name" value="TolB, C-terminal domain"/>
    <property type="match status" value="1"/>
</dbReference>
<dbReference type="InterPro" id="IPR011042">
    <property type="entry name" value="6-blade_b-propeller_TolB-like"/>
</dbReference>